<evidence type="ECO:0000313" key="3">
    <source>
        <dbReference type="Proteomes" id="UP000242381"/>
    </source>
</evidence>
<feature type="compositionally biased region" description="Polar residues" evidence="1">
    <location>
        <begin position="90"/>
        <end position="110"/>
    </location>
</feature>
<reference evidence="2 3" key="1">
    <citation type="journal article" date="2016" name="Proc. Natl. Acad. Sci. U.S.A.">
        <title>Lipid metabolic changes in an early divergent fungus govern the establishment of a mutualistic symbiosis with endobacteria.</title>
        <authorList>
            <person name="Lastovetsky O.A."/>
            <person name="Gaspar M.L."/>
            <person name="Mondo S.J."/>
            <person name="LaButti K.M."/>
            <person name="Sandor L."/>
            <person name="Grigoriev I.V."/>
            <person name="Henry S.A."/>
            <person name="Pawlowska T.E."/>
        </authorList>
    </citation>
    <scope>NUCLEOTIDE SEQUENCE [LARGE SCALE GENOMIC DNA]</scope>
    <source>
        <strain evidence="2 3">ATCC 11559</strain>
    </source>
</reference>
<dbReference type="EMBL" id="KV921344">
    <property type="protein sequence ID" value="ORE17876.1"/>
    <property type="molecule type" value="Genomic_DNA"/>
</dbReference>
<name>A0A1X0S0S9_RHIZD</name>
<evidence type="ECO:0000313" key="2">
    <source>
        <dbReference type="EMBL" id="ORE17876.1"/>
    </source>
</evidence>
<gene>
    <name evidence="2" type="ORF">BCV71DRAFT_264386</name>
</gene>
<feature type="compositionally biased region" description="Polar residues" evidence="1">
    <location>
        <begin position="143"/>
        <end position="154"/>
    </location>
</feature>
<proteinExistence type="predicted"/>
<dbReference type="VEuPathDB" id="FungiDB:BCV72DRAFT_236964"/>
<evidence type="ECO:0000256" key="1">
    <source>
        <dbReference type="SAM" id="MobiDB-lite"/>
    </source>
</evidence>
<feature type="compositionally biased region" description="Low complexity" evidence="1">
    <location>
        <begin position="155"/>
        <end position="165"/>
    </location>
</feature>
<feature type="compositionally biased region" description="Low complexity" evidence="1">
    <location>
        <begin position="111"/>
        <end position="142"/>
    </location>
</feature>
<protein>
    <submittedName>
        <fullName evidence="2">Uncharacterized protein</fullName>
    </submittedName>
</protein>
<dbReference type="Proteomes" id="UP000242381">
    <property type="component" value="Unassembled WGS sequence"/>
</dbReference>
<sequence length="307" mass="35449">MDPAYECISETTYITRYILLMIQPLFDDHDKNIRLDFTFTEPTDKSPTHAPTFNGNPDCIIMSFMHEIDNDINIGYGEKNADFRKPDCNMDNNPFRNQQTPKDNNYMNSFLYQSQYPPSQQQQQQQQPNNNLYQNSNYNSNNHPAQQQFQPYQNTNTFPTTTITTATMPTPQFSYDVGMSNTNTPAVSSMSPLYGHTNSLTSYSQQYPMISTPTGYLFQQQQQQPQMPYYQQYNTNSQQSSMSNMHIPPNFGLSTTTNQTYQPRHPPVDASTLLKGTQIRRVECPVCQKMLEGDDMAINHHVNEHYN</sequence>
<feature type="region of interest" description="Disordered" evidence="1">
    <location>
        <begin position="85"/>
        <end position="165"/>
    </location>
</feature>
<accession>A0A1X0S0S9</accession>
<dbReference type="AlphaFoldDB" id="A0A1X0S0S9"/>
<organism evidence="2 3">
    <name type="scientific">Rhizopus microsporus</name>
    <dbReference type="NCBI Taxonomy" id="58291"/>
    <lineage>
        <taxon>Eukaryota</taxon>
        <taxon>Fungi</taxon>
        <taxon>Fungi incertae sedis</taxon>
        <taxon>Mucoromycota</taxon>
        <taxon>Mucoromycotina</taxon>
        <taxon>Mucoromycetes</taxon>
        <taxon>Mucorales</taxon>
        <taxon>Mucorineae</taxon>
        <taxon>Rhizopodaceae</taxon>
        <taxon>Rhizopus</taxon>
    </lineage>
</organism>